<dbReference type="GO" id="GO:0005634">
    <property type="term" value="C:nucleus"/>
    <property type="evidence" value="ECO:0007669"/>
    <property type="project" value="UniProtKB-SubCell"/>
</dbReference>
<evidence type="ECO:0000256" key="1">
    <source>
        <dbReference type="ARBA" id="ARBA00004123"/>
    </source>
</evidence>
<dbReference type="Proteomes" id="UP001054837">
    <property type="component" value="Unassembled WGS sequence"/>
</dbReference>
<dbReference type="GO" id="GO:0071897">
    <property type="term" value="P:DNA biosynthetic process"/>
    <property type="evidence" value="ECO:0007669"/>
    <property type="project" value="UniProtKB-ARBA"/>
</dbReference>
<proteinExistence type="predicted"/>
<protein>
    <recommendedName>
        <fullName evidence="2">DDE-1 domain-containing protein</fullName>
    </recommendedName>
</protein>
<dbReference type="EMBL" id="BPLQ01011225">
    <property type="protein sequence ID" value="GIY56824.1"/>
    <property type="molecule type" value="Genomic_DNA"/>
</dbReference>
<dbReference type="InterPro" id="IPR043502">
    <property type="entry name" value="DNA/RNA_pol_sf"/>
</dbReference>
<evidence type="ECO:0000313" key="4">
    <source>
        <dbReference type="Proteomes" id="UP001054837"/>
    </source>
</evidence>
<dbReference type="SUPFAM" id="SSF56672">
    <property type="entry name" value="DNA/RNA polymerases"/>
    <property type="match status" value="1"/>
</dbReference>
<reference evidence="3 4" key="1">
    <citation type="submission" date="2021-06" db="EMBL/GenBank/DDBJ databases">
        <title>Caerostris darwini draft genome.</title>
        <authorList>
            <person name="Kono N."/>
            <person name="Arakawa K."/>
        </authorList>
    </citation>
    <scope>NUCLEOTIDE SEQUENCE [LARGE SCALE GENOMIC DNA]</scope>
</reference>
<feature type="domain" description="DDE-1" evidence="2">
    <location>
        <begin position="280"/>
        <end position="417"/>
    </location>
</feature>
<name>A0AAV4UGS1_9ARAC</name>
<gene>
    <name evidence="3" type="primary">g.20803</name>
    <name evidence="3" type="ORF">CDAR_17911</name>
</gene>
<evidence type="ECO:0000313" key="3">
    <source>
        <dbReference type="EMBL" id="GIY56824.1"/>
    </source>
</evidence>
<organism evidence="3 4">
    <name type="scientific">Caerostris darwini</name>
    <dbReference type="NCBI Taxonomy" id="1538125"/>
    <lineage>
        <taxon>Eukaryota</taxon>
        <taxon>Metazoa</taxon>
        <taxon>Ecdysozoa</taxon>
        <taxon>Arthropoda</taxon>
        <taxon>Chelicerata</taxon>
        <taxon>Arachnida</taxon>
        <taxon>Araneae</taxon>
        <taxon>Araneomorphae</taxon>
        <taxon>Entelegynae</taxon>
        <taxon>Araneoidea</taxon>
        <taxon>Araneidae</taxon>
        <taxon>Caerostris</taxon>
    </lineage>
</organism>
<keyword evidence="4" id="KW-1185">Reference proteome</keyword>
<dbReference type="GO" id="GO:0003676">
    <property type="term" value="F:nucleic acid binding"/>
    <property type="evidence" value="ECO:0007669"/>
    <property type="project" value="InterPro"/>
</dbReference>
<dbReference type="Pfam" id="PF03184">
    <property type="entry name" value="DDE_1"/>
    <property type="match status" value="1"/>
</dbReference>
<dbReference type="Gene3D" id="1.10.10.60">
    <property type="entry name" value="Homeodomain-like"/>
    <property type="match status" value="1"/>
</dbReference>
<dbReference type="AlphaFoldDB" id="A0AAV4UGS1"/>
<dbReference type="InterPro" id="IPR009057">
    <property type="entry name" value="Homeodomain-like_sf"/>
</dbReference>
<dbReference type="InterPro" id="IPR004875">
    <property type="entry name" value="DDE_SF_endonuclease_dom"/>
</dbReference>
<comment type="caution">
    <text evidence="3">The sequence shown here is derived from an EMBL/GenBank/DDBJ whole genome shotgun (WGS) entry which is preliminary data.</text>
</comment>
<comment type="subcellular location">
    <subcellularLocation>
        <location evidence="1">Nucleus</location>
    </subcellularLocation>
</comment>
<accession>A0AAV4UGS1</accession>
<dbReference type="SUPFAM" id="SSF46689">
    <property type="entry name" value="Homeodomain-like"/>
    <property type="match status" value="1"/>
</dbReference>
<sequence length="676" mass="77078">MVLLPSKCTFGASSLTFLGFYVSEKGLELLRDRIEAIQNFPRPLTITQVLKFLTMLYSHICSIIFKFPAMPRQYVRKKMPSYAHESLKLAVEEVKNGNKIYSVAKKYNIPYETLRRWVIKSPLRKGSGKVPVFTHEEEKIIVKSLKFLSLCGYSINKKNIVFIVKNLVKFLPHSRAVSFKNGIPGICWIRDFKKRWSKEISIIKQNLLIKNGKKSSPYSIVNTFFDSYETVLKDNNLVNSPERIFNLDEAGLNIDLLNQGVFLTKYSKKRLKSASWKVMASILFCISANGECIPPCTIYKASNLCNTWTHNGIPGAMHTCTDSGLMEDIVFEHWINNFAKYVQHLQKPVLLIFNGYGNYLTYKAIKHAIKEQIIILCLPPKTSNILQPLECLFLTFEKKWRYIVKEYFKENNNREVTNDFPLLLDKLLEGLSRSDIINSFKLSAIYPPDHKAATLRLISSDIVDDSVNTSNVSHVAESEESMMHDKSLVELTVPSILNSERISPNLVHTSINDDFNLAHSFAKISKPLGLGQKCILNSHSSEILTDDEIISRLKTKSTKHNSRDLKIKKKSIKIPTSSTFTREIHNVNLSICVGSWVKVNHLGENGKLELIGKIIAIKSNDIFEIKLLEKSTIGEFYFLSKDTEFIRKQQILEILSEKKLNCFEVGASLNSLAKIF</sequence>
<evidence type="ECO:0000259" key="2">
    <source>
        <dbReference type="Pfam" id="PF03184"/>
    </source>
</evidence>